<evidence type="ECO:0000313" key="3">
    <source>
        <dbReference type="Proteomes" id="UP001215280"/>
    </source>
</evidence>
<reference evidence="2" key="1">
    <citation type="submission" date="2023-03" db="EMBL/GenBank/DDBJ databases">
        <title>Massive genome expansion in bonnet fungi (Mycena s.s.) driven by repeated elements and novel gene families across ecological guilds.</title>
        <authorList>
            <consortium name="Lawrence Berkeley National Laboratory"/>
            <person name="Harder C.B."/>
            <person name="Miyauchi S."/>
            <person name="Viragh M."/>
            <person name="Kuo A."/>
            <person name="Thoen E."/>
            <person name="Andreopoulos B."/>
            <person name="Lu D."/>
            <person name="Skrede I."/>
            <person name="Drula E."/>
            <person name="Henrissat B."/>
            <person name="Morin E."/>
            <person name="Kohler A."/>
            <person name="Barry K."/>
            <person name="LaButti K."/>
            <person name="Morin E."/>
            <person name="Salamov A."/>
            <person name="Lipzen A."/>
            <person name="Mereny Z."/>
            <person name="Hegedus B."/>
            <person name="Baldrian P."/>
            <person name="Stursova M."/>
            <person name="Weitz H."/>
            <person name="Taylor A."/>
            <person name="Grigoriev I.V."/>
            <person name="Nagy L.G."/>
            <person name="Martin F."/>
            <person name="Kauserud H."/>
        </authorList>
    </citation>
    <scope>NUCLEOTIDE SEQUENCE</scope>
    <source>
        <strain evidence="2">CBHHK188m</strain>
    </source>
</reference>
<dbReference type="EMBL" id="JARJLG010000013">
    <property type="protein sequence ID" value="KAJ7775903.1"/>
    <property type="molecule type" value="Genomic_DNA"/>
</dbReference>
<comment type="caution">
    <text evidence="2">The sequence shown here is derived from an EMBL/GenBank/DDBJ whole genome shotgun (WGS) entry which is preliminary data.</text>
</comment>
<evidence type="ECO:0000313" key="2">
    <source>
        <dbReference type="EMBL" id="KAJ7775903.1"/>
    </source>
</evidence>
<feature type="compositionally biased region" description="Pro residues" evidence="1">
    <location>
        <begin position="368"/>
        <end position="378"/>
    </location>
</feature>
<dbReference type="Proteomes" id="UP001215280">
    <property type="component" value="Unassembled WGS sequence"/>
</dbReference>
<feature type="compositionally biased region" description="Polar residues" evidence="1">
    <location>
        <begin position="708"/>
        <end position="723"/>
    </location>
</feature>
<organism evidence="2 3">
    <name type="scientific">Mycena maculata</name>
    <dbReference type="NCBI Taxonomy" id="230809"/>
    <lineage>
        <taxon>Eukaryota</taxon>
        <taxon>Fungi</taxon>
        <taxon>Dikarya</taxon>
        <taxon>Basidiomycota</taxon>
        <taxon>Agaricomycotina</taxon>
        <taxon>Agaricomycetes</taxon>
        <taxon>Agaricomycetidae</taxon>
        <taxon>Agaricales</taxon>
        <taxon>Marasmiineae</taxon>
        <taxon>Mycenaceae</taxon>
        <taxon>Mycena</taxon>
    </lineage>
</organism>
<accession>A0AAD7K2V6</accession>
<feature type="region of interest" description="Disordered" evidence="1">
    <location>
        <begin position="702"/>
        <end position="723"/>
    </location>
</feature>
<feature type="region of interest" description="Disordered" evidence="1">
    <location>
        <begin position="363"/>
        <end position="418"/>
    </location>
</feature>
<protein>
    <submittedName>
        <fullName evidence="2">Uncharacterized protein</fullName>
    </submittedName>
</protein>
<evidence type="ECO:0000256" key="1">
    <source>
        <dbReference type="SAM" id="MobiDB-lite"/>
    </source>
</evidence>
<keyword evidence="3" id="KW-1185">Reference proteome</keyword>
<feature type="compositionally biased region" description="Basic residues" evidence="1">
    <location>
        <begin position="922"/>
        <end position="934"/>
    </location>
</feature>
<feature type="compositionally biased region" description="Low complexity" evidence="1">
    <location>
        <begin position="178"/>
        <end position="196"/>
    </location>
</feature>
<feature type="compositionally biased region" description="Low complexity" evidence="1">
    <location>
        <begin position="404"/>
        <end position="415"/>
    </location>
</feature>
<proteinExistence type="predicted"/>
<gene>
    <name evidence="2" type="ORF">DFH07DRAFT_798832</name>
</gene>
<name>A0AAD7K2V6_9AGAR</name>
<feature type="region of interest" description="Disordered" evidence="1">
    <location>
        <begin position="897"/>
        <end position="934"/>
    </location>
</feature>
<feature type="region of interest" description="Disordered" evidence="1">
    <location>
        <begin position="159"/>
        <end position="196"/>
    </location>
</feature>
<sequence>MTLSVETHSIASLDDCAAWPPEISRLYDASDASLPSWCGTGPYPFVSDGILPLLSELSRLPTSAYADFCDTTPRLADIFNLVLSTVADIRSLVAHYGPLCSAVSFVSTLLRALMHMCAKGAVIMNETAFVRPRTKTPHRGEFDGVATFLACHSVEGFARDSSSGPDMVDERSRSSLPAVSPMSVDDASASSSSGASSIDVPLDAHIIPGRGRHLCLLLPFLCVADTNHIVDLMSSAACQRYVWGIPPPAIGFALSKSGTTATLVLSWVDLYTDVVHIVCPAQRPNSNQGAPLGVFDFTSPSAALSFAQLVLRLSNEFSVVYDRAIVGCENNTLDWRSDGIPPEGFHEQSVARWIREVALSSGKSLSLPPTPPASPPNRVPSDSPDKSDATMESDGPKKSDSKSQKSSSQFAARSAKGFDKNDEGRADILTWTADRAVFMDALIERTTGNDASEITKMVRFYEEMCGFRWPPTWDRNSPPRIDEGLSDVLDLLLDQAVEFQKFLALPKQAGTLPKQASVKAEHRKFLEEHMSTLLSASVGACILNDRRAGVKINQAESRHRWDALLYHFYAEDGEGASPYVLLEKTIHYARNQAVDRLSAESFVQDQIKQVKDYLGSCADAQTDARHLDTSVWRQSITATARAQELLDFVEPFNERPDEYKRWVQHRSGREPKDGICDAILFAALPGFPDLIADAEFVRDARAPPQDAPTVQNSDSNSESDSVKKQLQNPFYVCTTESWMRRTQAAHEQAHKNVLQFQDHLLLPHFVAEYKKSAEDEGKALNQGRMYLTSMVAFYTTLGVEDYPFFALVTSGKVGAILMAWKSSEHCRTYLIERNVRSFDISSPIQAFHFATFLLRLRDDQKKLKGLVESKLSAGGDEERKGLRAKLCKWSKLAQQPEDEARARAEELAQTAKAAEAAEARHHREPSRRSRKGGQ</sequence>
<dbReference type="AlphaFoldDB" id="A0AAD7K2V6"/>
<feature type="compositionally biased region" description="Basic and acidic residues" evidence="1">
    <location>
        <begin position="383"/>
        <end position="403"/>
    </location>
</feature>